<proteinExistence type="predicted"/>
<organism evidence="1 2">
    <name type="scientific">Pseudomonas fluorescens</name>
    <dbReference type="NCBI Taxonomy" id="294"/>
    <lineage>
        <taxon>Bacteria</taxon>
        <taxon>Pseudomonadati</taxon>
        <taxon>Pseudomonadota</taxon>
        <taxon>Gammaproteobacteria</taxon>
        <taxon>Pseudomonadales</taxon>
        <taxon>Pseudomonadaceae</taxon>
        <taxon>Pseudomonas</taxon>
    </lineage>
</organism>
<accession>A0A5E7GA80</accession>
<sequence>MHHCKRNTAEKPGSRSRVFYVCVFYPALAMQRL</sequence>
<dbReference type="EMBL" id="CABVIC010000001">
    <property type="protein sequence ID" value="VVO48264.1"/>
    <property type="molecule type" value="Genomic_DNA"/>
</dbReference>
<name>A0A5E7GA80_PSEFL</name>
<gene>
    <name evidence="1" type="ORF">PS847_00136</name>
</gene>
<protein>
    <submittedName>
        <fullName evidence="1">Uncharacterized protein</fullName>
    </submittedName>
</protein>
<reference evidence="1 2" key="1">
    <citation type="submission" date="2019-09" db="EMBL/GenBank/DDBJ databases">
        <authorList>
            <person name="Chandra G."/>
            <person name="Truman W A."/>
        </authorList>
    </citation>
    <scope>NUCLEOTIDE SEQUENCE [LARGE SCALE GENOMIC DNA]</scope>
    <source>
        <strain evidence="1">PS847</strain>
    </source>
</reference>
<dbReference type="AlphaFoldDB" id="A0A5E7GA80"/>
<evidence type="ECO:0000313" key="2">
    <source>
        <dbReference type="Proteomes" id="UP000326067"/>
    </source>
</evidence>
<evidence type="ECO:0000313" key="1">
    <source>
        <dbReference type="EMBL" id="VVO48264.1"/>
    </source>
</evidence>
<dbReference type="Proteomes" id="UP000326067">
    <property type="component" value="Unassembled WGS sequence"/>
</dbReference>